<feature type="signal peptide" evidence="1">
    <location>
        <begin position="1"/>
        <end position="28"/>
    </location>
</feature>
<dbReference type="InterPro" id="IPR025737">
    <property type="entry name" value="FApF"/>
</dbReference>
<dbReference type="OrthoDB" id="8639774at2"/>
<proteinExistence type="predicted"/>
<evidence type="ECO:0000313" key="5">
    <source>
        <dbReference type="Proteomes" id="UP000533533"/>
    </source>
</evidence>
<organism evidence="3 4">
    <name type="scientific">Paraburkholderia silvatlantica</name>
    <dbReference type="NCBI Taxonomy" id="321895"/>
    <lineage>
        <taxon>Bacteria</taxon>
        <taxon>Pseudomonadati</taxon>
        <taxon>Pseudomonadota</taxon>
        <taxon>Betaproteobacteria</taxon>
        <taxon>Burkholderiales</taxon>
        <taxon>Burkholderiaceae</taxon>
        <taxon>Paraburkholderia</taxon>
    </lineage>
</organism>
<evidence type="ECO:0008006" key="6">
    <source>
        <dbReference type="Google" id="ProtNLM"/>
    </source>
</evidence>
<gene>
    <name evidence="3" type="ORF">C7410_13265</name>
    <name evidence="2" type="ORF">FHX59_002451</name>
</gene>
<comment type="caution">
    <text evidence="3">The sequence shown here is derived from an EMBL/GenBank/DDBJ whole genome shotgun (WGS) entry which is preliminary data.</text>
</comment>
<reference evidence="3 4" key="1">
    <citation type="submission" date="2018-06" db="EMBL/GenBank/DDBJ databases">
        <title>Genomic Encyclopedia of Type Strains, Phase IV (KMG-V): Genome sequencing to study the core and pangenomes of soil and plant-associated prokaryotes.</title>
        <authorList>
            <person name="Whitman W."/>
        </authorList>
    </citation>
    <scope>NUCLEOTIDE SEQUENCE [LARGE SCALE GENOMIC DNA]</scope>
    <source>
        <strain evidence="3 4">SRCL-318</strain>
        <strain evidence="2 5">SRMrh-85</strain>
    </source>
</reference>
<name>A0A2U1AA21_9BURK</name>
<dbReference type="Proteomes" id="UP000533533">
    <property type="component" value="Unassembled WGS sequence"/>
</dbReference>
<accession>A0A2U1AA21</accession>
<dbReference type="EMBL" id="JACHVZ010000006">
    <property type="protein sequence ID" value="MBB2928030.1"/>
    <property type="molecule type" value="Genomic_DNA"/>
</dbReference>
<dbReference type="AlphaFoldDB" id="A0A2U1AA21"/>
<dbReference type="Pfam" id="PF13557">
    <property type="entry name" value="Phenol_MetA_deg"/>
    <property type="match status" value="1"/>
</dbReference>
<protein>
    <recommendedName>
        <fullName evidence="6">Outer membrane beta-barrel porin/alpha-amylase</fullName>
    </recommendedName>
</protein>
<dbReference type="EMBL" id="QJSQ01000032">
    <property type="protein sequence ID" value="PYE15753.1"/>
    <property type="molecule type" value="Genomic_DNA"/>
</dbReference>
<evidence type="ECO:0000313" key="4">
    <source>
        <dbReference type="Proteomes" id="UP000247772"/>
    </source>
</evidence>
<dbReference type="RefSeq" id="WP_110385449.1">
    <property type="nucleotide sequence ID" value="NZ_JACHVZ010000006.1"/>
</dbReference>
<keyword evidence="1" id="KW-0732">Signal</keyword>
<sequence>MGRSVRFIRLWIYLGVACAALAVQQSRAAELWANTLPAINAGLVAGALPPTGLYGIYDSYWASFRVYDNSSKSTVESVDALIQVPMLLWVPGNKVLGGSYAAAAAFPFDYTNVKVPGAAALSDNGHWGTFNTAIAPLMIAWQLPHDLHLRTDLIVSVDDASSAPGRPPSGGGAPSGNGFWSLEPDIGISWLHDGWNISAGLQYAYNFRNGKTQYTSGQQLSGTYTVTKTIGKWTFGVAAYSINQITSDSGPGAYEAGCMSRGGCRIEAYGAGPLVAYQFGGVNVLLNYTASIHTRNYLGGNIVNVRFIFPLI</sequence>
<evidence type="ECO:0000256" key="1">
    <source>
        <dbReference type="SAM" id="SignalP"/>
    </source>
</evidence>
<evidence type="ECO:0000313" key="3">
    <source>
        <dbReference type="EMBL" id="PYE15753.1"/>
    </source>
</evidence>
<dbReference type="Proteomes" id="UP000247772">
    <property type="component" value="Unassembled WGS sequence"/>
</dbReference>
<evidence type="ECO:0000313" key="2">
    <source>
        <dbReference type="EMBL" id="MBB2928030.1"/>
    </source>
</evidence>
<keyword evidence="5" id="KW-1185">Reference proteome</keyword>
<feature type="chain" id="PRO_5030057778" description="Outer membrane beta-barrel porin/alpha-amylase" evidence="1">
    <location>
        <begin position="29"/>
        <end position="312"/>
    </location>
</feature>